<name>X1LX19_9ZZZZ</name>
<proteinExistence type="predicted"/>
<protein>
    <submittedName>
        <fullName evidence="1">Uncharacterized protein</fullName>
    </submittedName>
</protein>
<reference evidence="1" key="1">
    <citation type="journal article" date="2014" name="Front. Microbiol.">
        <title>High frequency of phylogenetically diverse reductive dehalogenase-homologous genes in deep subseafloor sedimentary metagenomes.</title>
        <authorList>
            <person name="Kawai M."/>
            <person name="Futagami T."/>
            <person name="Toyoda A."/>
            <person name="Takaki Y."/>
            <person name="Nishi S."/>
            <person name="Hori S."/>
            <person name="Arai W."/>
            <person name="Tsubouchi T."/>
            <person name="Morono Y."/>
            <person name="Uchiyama I."/>
            <person name="Ito T."/>
            <person name="Fujiyama A."/>
            <person name="Inagaki F."/>
            <person name="Takami H."/>
        </authorList>
    </citation>
    <scope>NUCLEOTIDE SEQUENCE</scope>
    <source>
        <strain evidence="1">Expedition CK06-06</strain>
    </source>
</reference>
<accession>X1LX19</accession>
<comment type="caution">
    <text evidence="1">The sequence shown here is derived from an EMBL/GenBank/DDBJ whole genome shotgun (WGS) entry which is preliminary data.</text>
</comment>
<evidence type="ECO:0000313" key="1">
    <source>
        <dbReference type="EMBL" id="GAH98683.1"/>
    </source>
</evidence>
<sequence>MVKSVNYYVRMKKYPPPMPFDATICGMCDFNHLCTPLKTSTTLVEIGAIDLMELEMYLELED</sequence>
<dbReference type="EMBL" id="BARU01047362">
    <property type="protein sequence ID" value="GAH98683.1"/>
    <property type="molecule type" value="Genomic_DNA"/>
</dbReference>
<dbReference type="AlphaFoldDB" id="X1LX19"/>
<organism evidence="1">
    <name type="scientific">marine sediment metagenome</name>
    <dbReference type="NCBI Taxonomy" id="412755"/>
    <lineage>
        <taxon>unclassified sequences</taxon>
        <taxon>metagenomes</taxon>
        <taxon>ecological metagenomes</taxon>
    </lineage>
</organism>
<gene>
    <name evidence="1" type="ORF">S03H2_71004</name>
</gene>
<feature type="non-terminal residue" evidence="1">
    <location>
        <position position="62"/>
    </location>
</feature>